<dbReference type="Pfam" id="PF22042">
    <property type="entry name" value="EF-G_D2"/>
    <property type="match status" value="1"/>
</dbReference>
<evidence type="ECO:0000256" key="8">
    <source>
        <dbReference type="HAMAP-Rule" id="MF_00054"/>
    </source>
</evidence>
<dbReference type="InterPro" id="IPR031157">
    <property type="entry name" value="G_TR_CS"/>
</dbReference>
<evidence type="ECO:0000256" key="4">
    <source>
        <dbReference type="ARBA" id="ARBA00022768"/>
    </source>
</evidence>
<dbReference type="HAMAP" id="MF_00054_B">
    <property type="entry name" value="EF_G_EF_2_B"/>
    <property type="match status" value="1"/>
</dbReference>
<evidence type="ECO:0000256" key="3">
    <source>
        <dbReference type="ARBA" id="ARBA00022741"/>
    </source>
</evidence>
<dbReference type="PANTHER" id="PTHR43261">
    <property type="entry name" value="TRANSLATION ELONGATION FACTOR G-RELATED"/>
    <property type="match status" value="1"/>
</dbReference>
<dbReference type="InterPro" id="IPR009022">
    <property type="entry name" value="EFG_III"/>
</dbReference>
<dbReference type="InterPro" id="IPR000640">
    <property type="entry name" value="EFG_V-like"/>
</dbReference>
<evidence type="ECO:0000256" key="5">
    <source>
        <dbReference type="ARBA" id="ARBA00022917"/>
    </source>
</evidence>
<dbReference type="InterPro" id="IPR005225">
    <property type="entry name" value="Small_GTP-bd"/>
</dbReference>
<feature type="domain" description="Tr-type G" evidence="9">
    <location>
        <begin position="31"/>
        <end position="321"/>
    </location>
</feature>
<dbReference type="Pfam" id="PF00679">
    <property type="entry name" value="EFG_C"/>
    <property type="match status" value="1"/>
</dbReference>
<dbReference type="CDD" id="cd03713">
    <property type="entry name" value="EFG_mtEFG_C"/>
    <property type="match status" value="1"/>
</dbReference>
<dbReference type="PROSITE" id="PS00301">
    <property type="entry name" value="G_TR_1"/>
    <property type="match status" value="1"/>
</dbReference>
<dbReference type="InterPro" id="IPR004540">
    <property type="entry name" value="Transl_elong_EFG/EF2"/>
</dbReference>
<evidence type="ECO:0000313" key="10">
    <source>
        <dbReference type="EMBL" id="ACD82736.1"/>
    </source>
</evidence>
<keyword evidence="5 8" id="KW-0648">Protein biosynthesis</keyword>
<dbReference type="FunFam" id="3.30.70.870:FF:000001">
    <property type="entry name" value="Elongation factor G"/>
    <property type="match status" value="1"/>
</dbReference>
<dbReference type="FunFam" id="2.40.30.10:FF:000006">
    <property type="entry name" value="Elongation factor G"/>
    <property type="match status" value="1"/>
</dbReference>
<dbReference type="Gene3D" id="2.40.30.10">
    <property type="entry name" value="Translation factors"/>
    <property type="match status" value="1"/>
</dbReference>
<name>B3E0I2_METI4</name>
<dbReference type="SUPFAM" id="SSF54980">
    <property type="entry name" value="EF-G C-terminal domain-like"/>
    <property type="match status" value="2"/>
</dbReference>
<dbReference type="SMART" id="SM00889">
    <property type="entry name" value="EFG_IV"/>
    <property type="match status" value="1"/>
</dbReference>
<dbReference type="InterPro" id="IPR005517">
    <property type="entry name" value="Transl_elong_EFG/EF2_IV"/>
</dbReference>
<feature type="binding site" evidence="8">
    <location>
        <begin position="118"/>
        <end position="122"/>
    </location>
    <ligand>
        <name>GTP</name>
        <dbReference type="ChEBI" id="CHEBI:37565"/>
    </ligand>
</feature>
<evidence type="ECO:0000256" key="6">
    <source>
        <dbReference type="ARBA" id="ARBA00023134"/>
    </source>
</evidence>
<dbReference type="GO" id="GO:0005525">
    <property type="term" value="F:GTP binding"/>
    <property type="evidence" value="ECO:0007669"/>
    <property type="project" value="UniProtKB-UniRule"/>
</dbReference>
<keyword evidence="3 8" id="KW-0547">Nucleotide-binding</keyword>
<dbReference type="Gene3D" id="3.40.50.300">
    <property type="entry name" value="P-loop containing nucleotide triphosphate hydrolases"/>
    <property type="match status" value="1"/>
</dbReference>
<dbReference type="InterPro" id="IPR035647">
    <property type="entry name" value="EFG_III/V"/>
</dbReference>
<dbReference type="GO" id="GO:0003924">
    <property type="term" value="F:GTPase activity"/>
    <property type="evidence" value="ECO:0007669"/>
    <property type="project" value="InterPro"/>
</dbReference>
<dbReference type="InterPro" id="IPR041095">
    <property type="entry name" value="EFG_II"/>
</dbReference>
<dbReference type="InterPro" id="IPR035649">
    <property type="entry name" value="EFG_V"/>
</dbReference>
<dbReference type="InterPro" id="IPR014721">
    <property type="entry name" value="Ribsml_uS5_D2-typ_fold_subgr"/>
</dbReference>
<evidence type="ECO:0000256" key="2">
    <source>
        <dbReference type="ARBA" id="ARBA00017872"/>
    </source>
</evidence>
<dbReference type="SUPFAM" id="SSF54211">
    <property type="entry name" value="Ribosomal protein S5 domain 2-like"/>
    <property type="match status" value="1"/>
</dbReference>
<evidence type="ECO:0000313" key="11">
    <source>
        <dbReference type="Proteomes" id="UP000009149"/>
    </source>
</evidence>
<dbReference type="SUPFAM" id="SSF50447">
    <property type="entry name" value="Translation proteins"/>
    <property type="match status" value="1"/>
</dbReference>
<dbReference type="PANTHER" id="PTHR43261:SF1">
    <property type="entry name" value="RIBOSOME-RELEASING FACTOR 2, MITOCHONDRIAL"/>
    <property type="match status" value="1"/>
</dbReference>
<evidence type="ECO:0000256" key="1">
    <source>
        <dbReference type="ARBA" id="ARBA00005870"/>
    </source>
</evidence>
<dbReference type="CDD" id="cd04088">
    <property type="entry name" value="EFG_mtEFG_II"/>
    <property type="match status" value="1"/>
</dbReference>
<comment type="function">
    <text evidence="7 8">Catalyzes the GTP-dependent ribosomal translocation step during translation elongation. During this step, the ribosome changes from the pre-translocational (PRE) to the post-translocational (POST) state as the newly formed A-site-bound peptidyl-tRNA and P-site-bound deacylated tRNA move to the P and E sites, respectively. Catalyzes the coordinated movement of the two tRNA molecules, the mRNA and conformational changes in the ribosome.</text>
</comment>
<dbReference type="PRINTS" id="PR00315">
    <property type="entry name" value="ELONGATNFCT"/>
</dbReference>
<evidence type="ECO:0000256" key="7">
    <source>
        <dbReference type="ARBA" id="ARBA00024731"/>
    </source>
</evidence>
<dbReference type="Proteomes" id="UP000009149">
    <property type="component" value="Chromosome"/>
</dbReference>
<protein>
    <recommendedName>
        <fullName evidence="2 8">Elongation factor G</fullName>
        <shortName evidence="8">EF-G</shortName>
    </recommendedName>
</protein>
<dbReference type="STRING" id="481448.Minf_0681"/>
<evidence type="ECO:0000259" key="9">
    <source>
        <dbReference type="PROSITE" id="PS51722"/>
    </source>
</evidence>
<dbReference type="Pfam" id="PF03764">
    <property type="entry name" value="EFG_IV"/>
    <property type="match status" value="1"/>
</dbReference>
<dbReference type="GO" id="GO:0032790">
    <property type="term" value="P:ribosome disassembly"/>
    <property type="evidence" value="ECO:0007669"/>
    <property type="project" value="TreeGrafter"/>
</dbReference>
<keyword evidence="4 8" id="KW-0251">Elongation factor</keyword>
<dbReference type="CDD" id="cd16262">
    <property type="entry name" value="EFG_III"/>
    <property type="match status" value="1"/>
</dbReference>
<dbReference type="InterPro" id="IPR000795">
    <property type="entry name" value="T_Tr_GTP-bd_dom"/>
</dbReference>
<comment type="subcellular location">
    <subcellularLocation>
        <location evidence="8">Cytoplasm</location>
    </subcellularLocation>
</comment>
<dbReference type="eggNOG" id="COG0480">
    <property type="taxonomic scope" value="Bacteria"/>
</dbReference>
<reference evidence="10 11" key="1">
    <citation type="journal article" date="2008" name="Biol. Direct">
        <title>Complete genome sequence of the extremely acidophilic methanotroph isolate V4, Methylacidiphilum infernorum, a representative of the bacterial phylum Verrucomicrobia.</title>
        <authorList>
            <person name="Hou S."/>
            <person name="Makarova K.S."/>
            <person name="Saw J.H."/>
            <person name="Senin P."/>
            <person name="Ly B.V."/>
            <person name="Zhou Z."/>
            <person name="Ren Y."/>
            <person name="Wang J."/>
            <person name="Galperin M.Y."/>
            <person name="Omelchenko M.V."/>
            <person name="Wolf Y.I."/>
            <person name="Yutin N."/>
            <person name="Koonin E.V."/>
            <person name="Stott M.B."/>
            <person name="Mountain B.W."/>
            <person name="Crowe M.A."/>
            <person name="Smirnova A.V."/>
            <person name="Dunfield P.F."/>
            <person name="Feng L."/>
            <person name="Wang L."/>
            <person name="Alam M."/>
        </authorList>
    </citation>
    <scope>NUCLEOTIDE SEQUENCE [LARGE SCALE GENOMIC DNA]</scope>
    <source>
        <strain evidence="11">Isolate V4</strain>
    </source>
</reference>
<dbReference type="InterPro" id="IPR009000">
    <property type="entry name" value="Transl_B-barrel_sf"/>
</dbReference>
<dbReference type="Gene3D" id="3.30.70.240">
    <property type="match status" value="1"/>
</dbReference>
<dbReference type="InterPro" id="IPR027417">
    <property type="entry name" value="P-loop_NTPase"/>
</dbReference>
<dbReference type="FunFam" id="3.40.50.300:FF:000029">
    <property type="entry name" value="Elongation factor G"/>
    <property type="match status" value="1"/>
</dbReference>
<dbReference type="FunFam" id="3.30.230.10:FF:000003">
    <property type="entry name" value="Elongation factor G"/>
    <property type="match status" value="1"/>
</dbReference>
<dbReference type="Pfam" id="PF14492">
    <property type="entry name" value="EFG_III"/>
    <property type="match status" value="1"/>
</dbReference>
<feature type="binding site" evidence="8">
    <location>
        <begin position="40"/>
        <end position="47"/>
    </location>
    <ligand>
        <name>GTP</name>
        <dbReference type="ChEBI" id="CHEBI:37565"/>
    </ligand>
</feature>
<sequence>MYFKGFVMSSDLSQTVKSQVMNSPHRPFSLERTRNIGIAAHIDAGKTTLTERILFYTGMIHRMGEVHEGTTVTDWMEQERERGITITAAAISCFWLEKKEPGLVKLFEGEKFRVNIIDTPGHVDFTAEVERSLRVLDGVIIVFCGVAGVQPQSETVWRQANRYRVPRIAFVNKMDRIGSGFDRVVEEIRTKLDGYAWPVLIPLGNEDQLRGQIDVICQKAIIYTDNDRLGSTYVITDIPEEYKGIALEAKAKLIAALADKDEEIGELFLEEKEPTPKQIKQAIRRLVVKNEFVPVVGGSAFRNKGVQSLIDAVIDYLPNPLDIEPAKGHNPYTQEPVEVISNDNGKFCALVFKIWSDPYVGKLVFFRVYSGTLRKGDSVYNVRTGKKERISRIVQIQANERKDIEAVYSGDIAALVGIKDVATGDTLVEEGFEVSLEPPVFPEPVISMAVEPKAQSDREKLSQSLQRLMEEDPTFRVHTDPETGQTIISGMGELHLDIITDRLRREFGVSVNAGAPQISYRETIRRAAMGEGKLIKQTGGRGQYGHVILEMAPLERGKGAIWESKIVGGTIPKEYIPACFKGVQEALSSGILYGSPVTDLKITIIDGSYHEVDSSELAFKMAAIFAVKDALKKADCYLLEPIMKVEVSTPTEFQGDILGDLTRRRGKILNVETKGNTSIISAEVPLAEMFGYVNDIRSMSKGRAAYSMEPSHFEEVPTPIYHALLDQKKR</sequence>
<proteinExistence type="inferred from homology"/>
<dbReference type="SUPFAM" id="SSF52540">
    <property type="entry name" value="P-loop containing nucleoside triphosphate hydrolases"/>
    <property type="match status" value="1"/>
</dbReference>
<keyword evidence="6 8" id="KW-0342">GTP-binding</keyword>
<dbReference type="InterPro" id="IPR020568">
    <property type="entry name" value="Ribosomal_Su5_D2-typ_SF"/>
</dbReference>
<dbReference type="CDD" id="cd01434">
    <property type="entry name" value="EFG_mtEFG1_IV"/>
    <property type="match status" value="1"/>
</dbReference>
<dbReference type="HOGENOM" id="CLU_002794_4_1_0"/>
<dbReference type="EMBL" id="CP000975">
    <property type="protein sequence ID" value="ACD82736.1"/>
    <property type="molecule type" value="Genomic_DNA"/>
</dbReference>
<dbReference type="Gene3D" id="3.30.230.10">
    <property type="match status" value="1"/>
</dbReference>
<gene>
    <name evidence="8 10" type="primary">fusA</name>
    <name evidence="10" type="ordered locus">Minf_0681</name>
</gene>
<dbReference type="AlphaFoldDB" id="B3E0I2"/>
<dbReference type="GO" id="GO:0003746">
    <property type="term" value="F:translation elongation factor activity"/>
    <property type="evidence" value="ECO:0007669"/>
    <property type="project" value="UniProtKB-UniRule"/>
</dbReference>
<comment type="similarity">
    <text evidence="1 8">Belongs to the TRAFAC class translation factor GTPase superfamily. Classic translation factor GTPase family. EF-G/EF-2 subfamily.</text>
</comment>
<dbReference type="InterPro" id="IPR053905">
    <property type="entry name" value="EF-G-like_DII"/>
</dbReference>
<dbReference type="SMART" id="SM00838">
    <property type="entry name" value="EFG_C"/>
    <property type="match status" value="1"/>
</dbReference>
<organism evidence="10 11">
    <name type="scientific">Methylacidiphilum infernorum (isolate V4)</name>
    <name type="common">Methylokorus infernorum (strain V4)</name>
    <dbReference type="NCBI Taxonomy" id="481448"/>
    <lineage>
        <taxon>Bacteria</taxon>
        <taxon>Pseudomonadati</taxon>
        <taxon>Verrucomicrobiota</taxon>
        <taxon>Methylacidiphilae</taxon>
        <taxon>Methylacidiphilales</taxon>
        <taxon>Methylacidiphilaceae</taxon>
        <taxon>Methylacidiphilum (ex Ratnadevi et al. 2023)</taxon>
    </lineage>
</organism>
<dbReference type="NCBIfam" id="TIGR00231">
    <property type="entry name" value="small_GTP"/>
    <property type="match status" value="1"/>
</dbReference>
<feature type="binding site" evidence="8">
    <location>
        <begin position="172"/>
        <end position="175"/>
    </location>
    <ligand>
        <name>GTP</name>
        <dbReference type="ChEBI" id="CHEBI:37565"/>
    </ligand>
</feature>
<dbReference type="CDD" id="cd01886">
    <property type="entry name" value="EF-G"/>
    <property type="match status" value="1"/>
</dbReference>
<dbReference type="FunFam" id="3.30.70.240:FF:000001">
    <property type="entry name" value="Elongation factor G"/>
    <property type="match status" value="1"/>
</dbReference>
<dbReference type="Gene3D" id="3.30.70.870">
    <property type="entry name" value="Elongation Factor G (Translational Gtpase), domain 3"/>
    <property type="match status" value="1"/>
</dbReference>
<dbReference type="KEGG" id="min:Minf_0681"/>
<dbReference type="PROSITE" id="PS51722">
    <property type="entry name" value="G_TR_2"/>
    <property type="match status" value="1"/>
</dbReference>
<accession>B3E0I2</accession>
<dbReference type="Pfam" id="PF00009">
    <property type="entry name" value="GTP_EFTU"/>
    <property type="match status" value="1"/>
</dbReference>
<dbReference type="InterPro" id="IPR047872">
    <property type="entry name" value="EFG_IV"/>
</dbReference>
<dbReference type="NCBIfam" id="NF009381">
    <property type="entry name" value="PRK12740.1-5"/>
    <property type="match status" value="1"/>
</dbReference>
<keyword evidence="8" id="KW-0963">Cytoplasm</keyword>
<dbReference type="GO" id="GO:0005737">
    <property type="term" value="C:cytoplasm"/>
    <property type="evidence" value="ECO:0007669"/>
    <property type="project" value="UniProtKB-SubCell"/>
</dbReference>
<dbReference type="NCBIfam" id="TIGR00484">
    <property type="entry name" value="EF-G"/>
    <property type="match status" value="1"/>
</dbReference>